<accession>A0AAV5RGB5</accession>
<evidence type="ECO:0000313" key="3">
    <source>
        <dbReference type="Proteomes" id="UP001362899"/>
    </source>
</evidence>
<dbReference type="EMBL" id="BTGC01000003">
    <property type="protein sequence ID" value="GMM50127.1"/>
    <property type="molecule type" value="Genomic_DNA"/>
</dbReference>
<feature type="domain" description="BRO1" evidence="1">
    <location>
        <begin position="65"/>
        <end position="146"/>
    </location>
</feature>
<evidence type="ECO:0000259" key="1">
    <source>
        <dbReference type="Pfam" id="PF03097"/>
    </source>
</evidence>
<protein>
    <recommendedName>
        <fullName evidence="1">BRO1 domain-containing protein</fullName>
    </recommendedName>
</protein>
<dbReference type="AlphaFoldDB" id="A0AAV5RGB5"/>
<dbReference type="InterPro" id="IPR038499">
    <property type="entry name" value="BRO1_sf"/>
</dbReference>
<dbReference type="Proteomes" id="UP001362899">
    <property type="component" value="Unassembled WGS sequence"/>
</dbReference>
<dbReference type="Gene3D" id="1.25.40.280">
    <property type="entry name" value="alix/aip1 like domains"/>
    <property type="match status" value="1"/>
</dbReference>
<gene>
    <name evidence="2" type="ORF">DASB73_010850</name>
</gene>
<dbReference type="Pfam" id="PF03097">
    <property type="entry name" value="BRO1"/>
    <property type="match status" value="1"/>
</dbReference>
<sequence>MDSSPNSSSNFYPNLNPSFNGNGNINSTSDFDFDLVLRAGHDTELSETIIRTFSSAAPLKTWTTVNNFTSECHQLQSLRGNCISRPSIDAFLNYGSAIHTLALNTPLESAMFTWSNSLGSSRTRVNGKGLYFELLNVMYNCAALLFNARRMRDASSLFMHLYKHILPKVAIPPTELSGEILLLLSKLSLALSLRSENPWMCCQMLKNVCENELQASKPLIDNIKSQLSAVIFAVIQECGSSACLKVGLREASSRSIRSRQLARGALENCIIMNPGSENARIAEERLKMVEMGRRNVSRSLMDVDAVFNPAELFDTFELDFEFGSSEGSGSSSNPICNIPEFQWPKSLLLKNILPPSIAAAPFLHSLHLQTFVEVTILSQLHTENQKRRLDLLSSGNSHAPKKSDIASLRTDVIHKSTSLQNELQRRINTSPNSSSYTELLQQFETELQLACRIPLIQNGCSGSMETFSEFSKLRKKAKEYDFLSPIKAVVATDPTKEWSYPDLNFVLRQACEELLAAVKPILYVSTGADVTDQDPLNTSNPRPNPNINVCTCVDDLVTTYSIYNANELMGFLEQKISLLVSNDSLH</sequence>
<reference evidence="2 3" key="1">
    <citation type="journal article" date="2023" name="Elife">
        <title>Identification of key yeast species and microbe-microbe interactions impacting larval growth of Drosophila in the wild.</title>
        <authorList>
            <person name="Mure A."/>
            <person name="Sugiura Y."/>
            <person name="Maeda R."/>
            <person name="Honda K."/>
            <person name="Sakurai N."/>
            <person name="Takahashi Y."/>
            <person name="Watada M."/>
            <person name="Katoh T."/>
            <person name="Gotoh A."/>
            <person name="Gotoh Y."/>
            <person name="Taniguchi I."/>
            <person name="Nakamura K."/>
            <person name="Hayashi T."/>
            <person name="Katayama T."/>
            <person name="Uemura T."/>
            <person name="Hattori Y."/>
        </authorList>
    </citation>
    <scope>NUCLEOTIDE SEQUENCE [LARGE SCALE GENOMIC DNA]</scope>
    <source>
        <strain evidence="2 3">SB-73</strain>
    </source>
</reference>
<proteinExistence type="predicted"/>
<name>A0AAV5RGB5_STABA</name>
<dbReference type="InterPro" id="IPR004328">
    <property type="entry name" value="BRO1_dom"/>
</dbReference>
<organism evidence="2 3">
    <name type="scientific">Starmerella bacillaris</name>
    <name type="common">Yeast</name>
    <name type="synonym">Candida zemplinina</name>
    <dbReference type="NCBI Taxonomy" id="1247836"/>
    <lineage>
        <taxon>Eukaryota</taxon>
        <taxon>Fungi</taxon>
        <taxon>Dikarya</taxon>
        <taxon>Ascomycota</taxon>
        <taxon>Saccharomycotina</taxon>
        <taxon>Dipodascomycetes</taxon>
        <taxon>Dipodascales</taxon>
        <taxon>Trichomonascaceae</taxon>
        <taxon>Starmerella</taxon>
    </lineage>
</organism>
<keyword evidence="3" id="KW-1185">Reference proteome</keyword>
<evidence type="ECO:0000313" key="2">
    <source>
        <dbReference type="EMBL" id="GMM50127.1"/>
    </source>
</evidence>
<comment type="caution">
    <text evidence="2">The sequence shown here is derived from an EMBL/GenBank/DDBJ whole genome shotgun (WGS) entry which is preliminary data.</text>
</comment>